<gene>
    <name evidence="8" type="ORF">FC46_GL001343</name>
</gene>
<keyword evidence="9" id="KW-1185">Reference proteome</keyword>
<dbReference type="STRING" id="1423763.FC46_GL001343"/>
<dbReference type="InterPro" id="IPR007168">
    <property type="entry name" value="Phageshock_PspC_N"/>
</dbReference>
<feature type="transmembrane region" description="Helical" evidence="6">
    <location>
        <begin position="37"/>
        <end position="55"/>
    </location>
</feature>
<evidence type="ECO:0000256" key="1">
    <source>
        <dbReference type="ARBA" id="ARBA00004162"/>
    </source>
</evidence>
<dbReference type="PANTHER" id="PTHR33885">
    <property type="entry name" value="PHAGE SHOCK PROTEIN C"/>
    <property type="match status" value="1"/>
</dbReference>
<evidence type="ECO:0000256" key="2">
    <source>
        <dbReference type="ARBA" id="ARBA00022475"/>
    </source>
</evidence>
<evidence type="ECO:0000256" key="3">
    <source>
        <dbReference type="ARBA" id="ARBA00022692"/>
    </source>
</evidence>
<dbReference type="EMBL" id="AZFM01000004">
    <property type="protein sequence ID" value="KRL91049.1"/>
    <property type="molecule type" value="Genomic_DNA"/>
</dbReference>
<keyword evidence="2" id="KW-1003">Cell membrane</keyword>
<comment type="caution">
    <text evidence="8">The sequence shown here is derived from an EMBL/GenBank/DDBJ whole genome shotgun (WGS) entry which is preliminary data.</text>
</comment>
<evidence type="ECO:0000313" key="9">
    <source>
        <dbReference type="Proteomes" id="UP000051036"/>
    </source>
</evidence>
<dbReference type="RefSeq" id="WP_057797434.1">
    <property type="nucleotide sequence ID" value="NZ_AZFM01000004.1"/>
</dbReference>
<dbReference type="Pfam" id="PF04024">
    <property type="entry name" value="PspC"/>
    <property type="match status" value="1"/>
</dbReference>
<feature type="domain" description="Phage shock protein PspC N-terminal" evidence="7">
    <location>
        <begin position="2"/>
        <end position="57"/>
    </location>
</feature>
<dbReference type="Proteomes" id="UP000051036">
    <property type="component" value="Unassembled WGS sequence"/>
</dbReference>
<dbReference type="OrthoDB" id="9815286at2"/>
<evidence type="ECO:0000313" key="8">
    <source>
        <dbReference type="EMBL" id="KRL91049.1"/>
    </source>
</evidence>
<dbReference type="PATRIC" id="fig|1423763.3.peg.1359"/>
<proteinExistence type="predicted"/>
<sequence>MKKLTKSKDRILAGVLGGIAEYFGWDKTWTRIIDGTLVVVTGWGIIAYIVATIVMPESNSNDDTPTGKFRKI</sequence>
<evidence type="ECO:0000259" key="7">
    <source>
        <dbReference type="Pfam" id="PF04024"/>
    </source>
</evidence>
<dbReference type="AlphaFoldDB" id="A0A0R1UCB2"/>
<comment type="subcellular location">
    <subcellularLocation>
        <location evidence="1">Cell membrane</location>
        <topology evidence="1">Single-pass membrane protein</topology>
    </subcellularLocation>
</comment>
<protein>
    <recommendedName>
        <fullName evidence="7">Phage shock protein PspC N-terminal domain-containing protein</fullName>
    </recommendedName>
</protein>
<accession>A0A0R1UCB2</accession>
<keyword evidence="3 6" id="KW-0812">Transmembrane</keyword>
<evidence type="ECO:0000256" key="4">
    <source>
        <dbReference type="ARBA" id="ARBA00022989"/>
    </source>
</evidence>
<evidence type="ECO:0000256" key="5">
    <source>
        <dbReference type="ARBA" id="ARBA00023136"/>
    </source>
</evidence>
<dbReference type="PANTHER" id="PTHR33885:SF3">
    <property type="entry name" value="PHAGE SHOCK PROTEIN C"/>
    <property type="match status" value="1"/>
</dbReference>
<organism evidence="8 9">
    <name type="scientific">Lactobacillus kalixensis DSM 16043</name>
    <dbReference type="NCBI Taxonomy" id="1423763"/>
    <lineage>
        <taxon>Bacteria</taxon>
        <taxon>Bacillati</taxon>
        <taxon>Bacillota</taxon>
        <taxon>Bacilli</taxon>
        <taxon>Lactobacillales</taxon>
        <taxon>Lactobacillaceae</taxon>
        <taxon>Lactobacillus</taxon>
    </lineage>
</organism>
<dbReference type="GO" id="GO:0005886">
    <property type="term" value="C:plasma membrane"/>
    <property type="evidence" value="ECO:0007669"/>
    <property type="project" value="UniProtKB-SubCell"/>
</dbReference>
<keyword evidence="5 6" id="KW-0472">Membrane</keyword>
<reference evidence="8 9" key="1">
    <citation type="journal article" date="2015" name="Genome Announc.">
        <title>Expanding the biotechnology potential of lactobacilli through comparative genomics of 213 strains and associated genera.</title>
        <authorList>
            <person name="Sun Z."/>
            <person name="Harris H.M."/>
            <person name="McCann A."/>
            <person name="Guo C."/>
            <person name="Argimon S."/>
            <person name="Zhang W."/>
            <person name="Yang X."/>
            <person name="Jeffery I.B."/>
            <person name="Cooney J.C."/>
            <person name="Kagawa T.F."/>
            <person name="Liu W."/>
            <person name="Song Y."/>
            <person name="Salvetti E."/>
            <person name="Wrobel A."/>
            <person name="Rasinkangas P."/>
            <person name="Parkhill J."/>
            <person name="Rea M.C."/>
            <person name="O'Sullivan O."/>
            <person name="Ritari J."/>
            <person name="Douillard F.P."/>
            <person name="Paul Ross R."/>
            <person name="Yang R."/>
            <person name="Briner A.E."/>
            <person name="Felis G.E."/>
            <person name="de Vos W.M."/>
            <person name="Barrangou R."/>
            <person name="Klaenhammer T.R."/>
            <person name="Caufield P.W."/>
            <person name="Cui Y."/>
            <person name="Zhang H."/>
            <person name="O'Toole P.W."/>
        </authorList>
    </citation>
    <scope>NUCLEOTIDE SEQUENCE [LARGE SCALE GENOMIC DNA]</scope>
    <source>
        <strain evidence="8 9">DSM 16043</strain>
    </source>
</reference>
<name>A0A0R1UCB2_9LACO</name>
<evidence type="ECO:0000256" key="6">
    <source>
        <dbReference type="SAM" id="Phobius"/>
    </source>
</evidence>
<dbReference type="InterPro" id="IPR052027">
    <property type="entry name" value="PspC"/>
</dbReference>
<keyword evidence="4 6" id="KW-1133">Transmembrane helix</keyword>